<accession>A0A9X4B566</accession>
<dbReference type="InterPro" id="IPR011098">
    <property type="entry name" value="G5_dom"/>
</dbReference>
<dbReference type="EMBL" id="JAMWMK010000105">
    <property type="protein sequence ID" value="MDC4249166.1"/>
    <property type="molecule type" value="Genomic_DNA"/>
</dbReference>
<evidence type="ECO:0000313" key="4">
    <source>
        <dbReference type="Proteomes" id="UP001141166"/>
    </source>
</evidence>
<feature type="domain" description="G5" evidence="2">
    <location>
        <begin position="40"/>
        <end position="100"/>
    </location>
</feature>
<proteinExistence type="predicted"/>
<gene>
    <name evidence="3" type="ORF">M3X98_14525</name>
</gene>
<sequence length="100" mass="11093">SIVYKVTYDATGKEINRVEVSETVTKAPVEEVIERGTKPKVTTTEKDETVTEVIPYTTKTVDNPELEEGITKVKTAGENGIRSIVYKVTYDATGKEINRV</sequence>
<protein>
    <submittedName>
        <fullName evidence="3">G5 domain-containing protein</fullName>
    </submittedName>
</protein>
<dbReference type="PROSITE" id="PS51109">
    <property type="entry name" value="G5"/>
    <property type="match status" value="2"/>
</dbReference>
<comment type="caution">
    <text evidence="3">The sequence shown here is derived from an EMBL/GenBank/DDBJ whole genome shotgun (WGS) entry which is preliminary data.</text>
</comment>
<dbReference type="AlphaFoldDB" id="A0A9X4B566"/>
<dbReference type="RefSeq" id="WP_272471572.1">
    <property type="nucleotide sequence ID" value="NZ_JAMWMK010000105.1"/>
</dbReference>
<evidence type="ECO:0000259" key="2">
    <source>
        <dbReference type="PROSITE" id="PS51109"/>
    </source>
</evidence>
<name>A0A9X4B566_ENTFC</name>
<dbReference type="Proteomes" id="UP001141166">
    <property type="component" value="Unassembled WGS sequence"/>
</dbReference>
<dbReference type="Gene3D" id="2.20.230.10">
    <property type="entry name" value="Resuscitation-promoting factor rpfb"/>
    <property type="match status" value="2"/>
</dbReference>
<feature type="non-terminal residue" evidence="3">
    <location>
        <position position="100"/>
    </location>
</feature>
<dbReference type="Pfam" id="PF07501">
    <property type="entry name" value="G5"/>
    <property type="match status" value="2"/>
</dbReference>
<feature type="non-terminal residue" evidence="3">
    <location>
        <position position="1"/>
    </location>
</feature>
<evidence type="ECO:0000256" key="1">
    <source>
        <dbReference type="ARBA" id="ARBA00022729"/>
    </source>
</evidence>
<evidence type="ECO:0000313" key="3">
    <source>
        <dbReference type="EMBL" id="MDC4249166.1"/>
    </source>
</evidence>
<keyword evidence="1" id="KW-0732">Signal</keyword>
<reference evidence="3" key="1">
    <citation type="submission" date="2022-05" db="EMBL/GenBank/DDBJ databases">
        <title>Draft genome sequences of Clostridium perfringens strains isolated from Peru.</title>
        <authorList>
            <person name="Hurtado R."/>
            <person name="Lima L."/>
            <person name="Sousa T."/>
            <person name="Jaiswal A.K."/>
            <person name="Tiwari S."/>
            <person name="Maturrano L."/>
            <person name="Brenig B."/>
            <person name="Azevedo V."/>
        </authorList>
    </citation>
    <scope>NUCLEOTIDE SEQUENCE</scope>
    <source>
        <strain evidence="3">CP4</strain>
    </source>
</reference>
<feature type="domain" description="G5" evidence="2">
    <location>
        <begin position="1"/>
        <end position="39"/>
    </location>
</feature>
<dbReference type="SMART" id="SM01208">
    <property type="entry name" value="G5"/>
    <property type="match status" value="1"/>
</dbReference>
<organism evidence="3 4">
    <name type="scientific">Enterococcus faecium</name>
    <name type="common">Streptococcus faecium</name>
    <dbReference type="NCBI Taxonomy" id="1352"/>
    <lineage>
        <taxon>Bacteria</taxon>
        <taxon>Bacillati</taxon>
        <taxon>Bacillota</taxon>
        <taxon>Bacilli</taxon>
        <taxon>Lactobacillales</taxon>
        <taxon>Enterococcaceae</taxon>
        <taxon>Enterococcus</taxon>
    </lineage>
</organism>